<dbReference type="Gene3D" id="3.10.450.50">
    <property type="match status" value="1"/>
</dbReference>
<dbReference type="RefSeq" id="WP_109203845.1">
    <property type="nucleotide sequence ID" value="NZ_BMUJ01000028.1"/>
</dbReference>
<accession>A0ABW1YAS8</accession>
<dbReference type="EMBL" id="JBHSUW010000002">
    <property type="protein sequence ID" value="MFC6506854.1"/>
    <property type="molecule type" value="Genomic_DNA"/>
</dbReference>
<name>A0ABW1YAS8_STRPL</name>
<dbReference type="Pfam" id="PF12680">
    <property type="entry name" value="SnoaL_2"/>
    <property type="match status" value="1"/>
</dbReference>
<gene>
    <name evidence="2" type="ORF">ACFQFF_36795</name>
</gene>
<evidence type="ECO:0000313" key="2">
    <source>
        <dbReference type="EMBL" id="MFC6506854.1"/>
    </source>
</evidence>
<sequence>MTLDGLPGLPARIRTYLDAHRRHDVPAAAGCFGPAPVVVDDGRTHRGRDAVRAWLERTSAEYTYTATALTAVSHDDRRWTVAQRLEGDFPGGTVDLAHAFTLDDEGRITALSIAPWTAG</sequence>
<proteinExistence type="predicted"/>
<reference evidence="3" key="1">
    <citation type="journal article" date="2019" name="Int. J. Syst. Evol. Microbiol.">
        <title>The Global Catalogue of Microorganisms (GCM) 10K type strain sequencing project: providing services to taxonomists for standard genome sequencing and annotation.</title>
        <authorList>
            <consortium name="The Broad Institute Genomics Platform"/>
            <consortium name="The Broad Institute Genome Sequencing Center for Infectious Disease"/>
            <person name="Wu L."/>
            <person name="Ma J."/>
        </authorList>
    </citation>
    <scope>NUCLEOTIDE SEQUENCE [LARGE SCALE GENOMIC DNA]</scope>
    <source>
        <strain evidence="3">JCM 4504</strain>
    </source>
</reference>
<comment type="caution">
    <text evidence="2">The sequence shown here is derived from an EMBL/GenBank/DDBJ whole genome shotgun (WGS) entry which is preliminary data.</text>
</comment>
<evidence type="ECO:0000259" key="1">
    <source>
        <dbReference type="Pfam" id="PF12680"/>
    </source>
</evidence>
<dbReference type="SUPFAM" id="SSF54427">
    <property type="entry name" value="NTF2-like"/>
    <property type="match status" value="1"/>
</dbReference>
<dbReference type="Proteomes" id="UP001596321">
    <property type="component" value="Unassembled WGS sequence"/>
</dbReference>
<feature type="domain" description="SnoaL-like" evidence="1">
    <location>
        <begin position="13"/>
        <end position="110"/>
    </location>
</feature>
<keyword evidence="3" id="KW-1185">Reference proteome</keyword>
<organism evidence="2 3">
    <name type="scientific">Streptomyces plicatus</name>
    <dbReference type="NCBI Taxonomy" id="1922"/>
    <lineage>
        <taxon>Bacteria</taxon>
        <taxon>Bacillati</taxon>
        <taxon>Actinomycetota</taxon>
        <taxon>Actinomycetes</taxon>
        <taxon>Kitasatosporales</taxon>
        <taxon>Streptomycetaceae</taxon>
        <taxon>Streptomyces</taxon>
        <taxon>Streptomyces rochei group</taxon>
    </lineage>
</organism>
<protein>
    <submittedName>
        <fullName evidence="2">Nuclear transport factor 2 family protein</fullName>
    </submittedName>
</protein>
<dbReference type="InterPro" id="IPR032710">
    <property type="entry name" value="NTF2-like_dom_sf"/>
</dbReference>
<dbReference type="InterPro" id="IPR037401">
    <property type="entry name" value="SnoaL-like"/>
</dbReference>
<evidence type="ECO:0000313" key="3">
    <source>
        <dbReference type="Proteomes" id="UP001596321"/>
    </source>
</evidence>